<feature type="chain" id="PRO_5013095445" evidence="2">
    <location>
        <begin position="20"/>
        <end position="63"/>
    </location>
</feature>
<feature type="region of interest" description="Disordered" evidence="1">
    <location>
        <begin position="37"/>
        <end position="63"/>
    </location>
</feature>
<proteinExistence type="predicted"/>
<feature type="signal peptide" evidence="2">
    <location>
        <begin position="1"/>
        <end position="19"/>
    </location>
</feature>
<evidence type="ECO:0000313" key="3">
    <source>
        <dbReference type="EMBL" id="SMF89330.1"/>
    </source>
</evidence>
<name>A0A1X7HN59_9PROT</name>
<evidence type="ECO:0000256" key="1">
    <source>
        <dbReference type="SAM" id="MobiDB-lite"/>
    </source>
</evidence>
<organism evidence="3 4">
    <name type="scientific">Azospirillum oryzae</name>
    <dbReference type="NCBI Taxonomy" id="286727"/>
    <lineage>
        <taxon>Bacteria</taxon>
        <taxon>Pseudomonadati</taxon>
        <taxon>Pseudomonadota</taxon>
        <taxon>Alphaproteobacteria</taxon>
        <taxon>Rhodospirillales</taxon>
        <taxon>Azospirillaceae</taxon>
        <taxon>Azospirillum</taxon>
    </lineage>
</organism>
<dbReference type="RefSeq" id="WP_143266928.1">
    <property type="nucleotide sequence ID" value="NZ_FXAK01000009.1"/>
</dbReference>
<evidence type="ECO:0000313" key="4">
    <source>
        <dbReference type="Proteomes" id="UP000192936"/>
    </source>
</evidence>
<accession>A0A1X7HN59</accession>
<keyword evidence="2" id="KW-0732">Signal</keyword>
<dbReference type="Proteomes" id="UP000192936">
    <property type="component" value="Unassembled WGS sequence"/>
</dbReference>
<sequence>MRVLLAMAAAIGLAAAPCAWDDDPREAPSILALLSRPQPLPSSAAPSSSRPAEASAAVTTPHQ</sequence>
<feature type="compositionally biased region" description="Low complexity" evidence="1">
    <location>
        <begin position="37"/>
        <end position="57"/>
    </location>
</feature>
<gene>
    <name evidence="3" type="ORF">SAMN02982917_6693</name>
</gene>
<dbReference type="EMBL" id="FXAK01000009">
    <property type="protein sequence ID" value="SMF89330.1"/>
    <property type="molecule type" value="Genomic_DNA"/>
</dbReference>
<reference evidence="3 4" key="1">
    <citation type="submission" date="2017-04" db="EMBL/GenBank/DDBJ databases">
        <authorList>
            <person name="Afonso C.L."/>
            <person name="Miller P.J."/>
            <person name="Scott M.A."/>
            <person name="Spackman E."/>
            <person name="Goraichik I."/>
            <person name="Dimitrov K.M."/>
            <person name="Suarez D.L."/>
            <person name="Swayne D.E."/>
        </authorList>
    </citation>
    <scope>NUCLEOTIDE SEQUENCE [LARGE SCALE GENOMIC DNA]</scope>
    <source>
        <strain evidence="3 4">A2P</strain>
    </source>
</reference>
<evidence type="ECO:0000256" key="2">
    <source>
        <dbReference type="SAM" id="SignalP"/>
    </source>
</evidence>
<dbReference type="AlphaFoldDB" id="A0A1X7HN59"/>
<dbReference type="STRING" id="286727.SAMN02982917_6693"/>
<protein>
    <submittedName>
        <fullName evidence="3">Uncharacterized protein</fullName>
    </submittedName>
</protein>